<keyword evidence="2" id="KW-0853">WD repeat</keyword>
<dbReference type="GO" id="GO:0005634">
    <property type="term" value="C:nucleus"/>
    <property type="evidence" value="ECO:0007669"/>
    <property type="project" value="UniProtKB-SubCell"/>
</dbReference>
<evidence type="ECO:0000313" key="7">
    <source>
        <dbReference type="Proteomes" id="UP000095009"/>
    </source>
</evidence>
<evidence type="ECO:0000256" key="1">
    <source>
        <dbReference type="ARBA" id="ARBA00004123"/>
    </source>
</evidence>
<proteinExistence type="inferred from homology"/>
<dbReference type="OrthoDB" id="339900at2759"/>
<dbReference type="InterPro" id="IPR011047">
    <property type="entry name" value="Quinoprotein_ADH-like_sf"/>
</dbReference>
<dbReference type="PANTHER" id="PTHR16288:SF0">
    <property type="entry name" value="TRNA (GUANINE-N(7)-)-METHYLTRANSFERASE NON-CATALYTIC SUBUNIT WDR4"/>
    <property type="match status" value="1"/>
</dbReference>
<dbReference type="GO" id="GO:0043527">
    <property type="term" value="C:tRNA methyltransferase complex"/>
    <property type="evidence" value="ECO:0007669"/>
    <property type="project" value="TreeGrafter"/>
</dbReference>
<dbReference type="InterPro" id="IPR028884">
    <property type="entry name" value="Trm82"/>
</dbReference>
<evidence type="ECO:0000256" key="2">
    <source>
        <dbReference type="ARBA" id="ARBA00022574"/>
    </source>
</evidence>
<feature type="non-terminal residue" evidence="6">
    <location>
        <position position="395"/>
    </location>
</feature>
<evidence type="ECO:0000256" key="5">
    <source>
        <dbReference type="ARBA" id="ARBA00023242"/>
    </source>
</evidence>
<dbReference type="SUPFAM" id="SSF50998">
    <property type="entry name" value="Quinoprotein alcohol dehydrogenase-like"/>
    <property type="match status" value="1"/>
</dbReference>
<keyword evidence="5" id="KW-0539">Nucleus</keyword>
<dbReference type="HAMAP" id="MF_03056">
    <property type="entry name" value="TRM82"/>
    <property type="match status" value="1"/>
</dbReference>
<dbReference type="GO" id="GO:0005829">
    <property type="term" value="C:cytosol"/>
    <property type="evidence" value="ECO:0007669"/>
    <property type="project" value="TreeGrafter"/>
</dbReference>
<dbReference type="GO" id="GO:0036265">
    <property type="term" value="P:RNA (guanine-N7)-methylation"/>
    <property type="evidence" value="ECO:0007669"/>
    <property type="project" value="InterPro"/>
</dbReference>
<sequence length="395" mass="44401">MKHPFHLLAASPDNSILYGAVSQQLQAFDLKSGKLLGSYNLALKNEKPEVEKCDEVETVEPVVKKAKVDEKNADENSPARATFAKITPQKKTKGPGAPPVKNHVRSLSLSRDGKYVIASTDEDKAVVVLNAQNLELVSRRSFPKRPSTVTTTKDDSTLIMADKFGDIFAVPTTSNEQLVFNDKDESLNTEPILGHVSMLIDVVVGELNDREYIITADRDEHIRVTRFPQSYVIERWCFGHTEFISQLLLPIWEPKTLISGGGDDFLMVWDWTTGASLQKVDIRGYISKYLNEEHKALNSEEDEEITEITVSAIKQIKEQKLIIVLVEATNALLIFKLDEGKLQYVSTYEAKYRIVTFTTTQDNRVIISYDNDVELIDIVSVSPEGIIENIEDQIK</sequence>
<keyword evidence="3" id="KW-0819">tRNA processing</keyword>
<keyword evidence="4" id="KW-0677">Repeat</keyword>
<organism evidence="6 7">
    <name type="scientific">Nadsonia fulvescens var. elongata DSM 6958</name>
    <dbReference type="NCBI Taxonomy" id="857566"/>
    <lineage>
        <taxon>Eukaryota</taxon>
        <taxon>Fungi</taxon>
        <taxon>Dikarya</taxon>
        <taxon>Ascomycota</taxon>
        <taxon>Saccharomycotina</taxon>
        <taxon>Dipodascomycetes</taxon>
        <taxon>Dipodascales</taxon>
        <taxon>Dipodascales incertae sedis</taxon>
        <taxon>Nadsonia</taxon>
    </lineage>
</organism>
<keyword evidence="7" id="KW-1185">Reference proteome</keyword>
<dbReference type="InterPro" id="IPR015943">
    <property type="entry name" value="WD40/YVTN_repeat-like_dom_sf"/>
</dbReference>
<dbReference type="AlphaFoldDB" id="A0A1E3PIH2"/>
<dbReference type="GO" id="GO:0006400">
    <property type="term" value="P:tRNA modification"/>
    <property type="evidence" value="ECO:0007669"/>
    <property type="project" value="TreeGrafter"/>
</dbReference>
<evidence type="ECO:0000256" key="3">
    <source>
        <dbReference type="ARBA" id="ARBA00022694"/>
    </source>
</evidence>
<dbReference type="Proteomes" id="UP000095009">
    <property type="component" value="Unassembled WGS sequence"/>
</dbReference>
<dbReference type="EMBL" id="KV454410">
    <property type="protein sequence ID" value="ODQ65158.1"/>
    <property type="molecule type" value="Genomic_DNA"/>
</dbReference>
<accession>A0A1E3PIH2</accession>
<gene>
    <name evidence="6" type="ORF">NADFUDRAFT_83222</name>
</gene>
<reference evidence="6 7" key="1">
    <citation type="journal article" date="2016" name="Proc. Natl. Acad. Sci. U.S.A.">
        <title>Comparative genomics of biotechnologically important yeasts.</title>
        <authorList>
            <person name="Riley R."/>
            <person name="Haridas S."/>
            <person name="Wolfe K.H."/>
            <person name="Lopes M.R."/>
            <person name="Hittinger C.T."/>
            <person name="Goeker M."/>
            <person name="Salamov A.A."/>
            <person name="Wisecaver J.H."/>
            <person name="Long T.M."/>
            <person name="Calvey C.H."/>
            <person name="Aerts A.L."/>
            <person name="Barry K.W."/>
            <person name="Choi C."/>
            <person name="Clum A."/>
            <person name="Coughlan A.Y."/>
            <person name="Deshpande S."/>
            <person name="Douglass A.P."/>
            <person name="Hanson S.J."/>
            <person name="Klenk H.-P."/>
            <person name="LaButti K.M."/>
            <person name="Lapidus A."/>
            <person name="Lindquist E.A."/>
            <person name="Lipzen A.M."/>
            <person name="Meier-Kolthoff J.P."/>
            <person name="Ohm R.A."/>
            <person name="Otillar R.P."/>
            <person name="Pangilinan J.L."/>
            <person name="Peng Y."/>
            <person name="Rokas A."/>
            <person name="Rosa C.A."/>
            <person name="Scheuner C."/>
            <person name="Sibirny A.A."/>
            <person name="Slot J.C."/>
            <person name="Stielow J.B."/>
            <person name="Sun H."/>
            <person name="Kurtzman C.P."/>
            <person name="Blackwell M."/>
            <person name="Grigoriev I.V."/>
            <person name="Jeffries T.W."/>
        </authorList>
    </citation>
    <scope>NUCLEOTIDE SEQUENCE [LARGE SCALE GENOMIC DNA]</scope>
    <source>
        <strain evidence="6 7">DSM 6958</strain>
    </source>
</reference>
<comment type="subcellular location">
    <subcellularLocation>
        <location evidence="1">Nucleus</location>
    </subcellularLocation>
</comment>
<dbReference type="Gene3D" id="2.130.10.10">
    <property type="entry name" value="YVTN repeat-like/Quinoprotein amine dehydrogenase"/>
    <property type="match status" value="1"/>
</dbReference>
<protein>
    <submittedName>
        <fullName evidence="6">YVTN repeat-like/Quino protein amine dehydrogenase</fullName>
    </submittedName>
</protein>
<dbReference type="STRING" id="857566.A0A1E3PIH2"/>
<dbReference type="PANTHER" id="PTHR16288">
    <property type="entry name" value="WD40 REPEAT PROTEIN 4"/>
    <property type="match status" value="1"/>
</dbReference>
<evidence type="ECO:0000313" key="6">
    <source>
        <dbReference type="EMBL" id="ODQ65158.1"/>
    </source>
</evidence>
<evidence type="ECO:0000256" key="4">
    <source>
        <dbReference type="ARBA" id="ARBA00022737"/>
    </source>
</evidence>
<name>A0A1E3PIH2_9ASCO</name>